<feature type="region of interest" description="Disordered" evidence="1">
    <location>
        <begin position="717"/>
        <end position="741"/>
    </location>
</feature>
<dbReference type="EMBL" id="JH767138">
    <property type="protein sequence ID" value="EQC39780.1"/>
    <property type="molecule type" value="Genomic_DNA"/>
</dbReference>
<dbReference type="OMA" id="RANATTC"/>
<evidence type="ECO:0000256" key="1">
    <source>
        <dbReference type="SAM" id="MobiDB-lite"/>
    </source>
</evidence>
<dbReference type="VEuPathDB" id="FungiDB:SDRG_03205"/>
<accession>T0R0C8</accession>
<dbReference type="InParanoid" id="T0R0C8"/>
<name>T0R0C8_SAPDV</name>
<dbReference type="OrthoDB" id="10515208at2759"/>
<organism evidence="2 3">
    <name type="scientific">Saprolegnia diclina (strain VS20)</name>
    <dbReference type="NCBI Taxonomy" id="1156394"/>
    <lineage>
        <taxon>Eukaryota</taxon>
        <taxon>Sar</taxon>
        <taxon>Stramenopiles</taxon>
        <taxon>Oomycota</taxon>
        <taxon>Saprolegniomycetes</taxon>
        <taxon>Saprolegniales</taxon>
        <taxon>Saprolegniaceae</taxon>
        <taxon>Saprolegnia</taxon>
    </lineage>
</organism>
<reference evidence="2 3" key="1">
    <citation type="submission" date="2012-04" db="EMBL/GenBank/DDBJ databases">
        <title>The Genome Sequence of Saprolegnia declina VS20.</title>
        <authorList>
            <consortium name="The Broad Institute Genome Sequencing Platform"/>
            <person name="Russ C."/>
            <person name="Nusbaum C."/>
            <person name="Tyler B."/>
            <person name="van West P."/>
            <person name="Dieguez-Uribeondo J."/>
            <person name="de Bruijn I."/>
            <person name="Tripathy S."/>
            <person name="Jiang R."/>
            <person name="Young S.K."/>
            <person name="Zeng Q."/>
            <person name="Gargeya S."/>
            <person name="Fitzgerald M."/>
            <person name="Haas B."/>
            <person name="Abouelleil A."/>
            <person name="Alvarado L."/>
            <person name="Arachchi H.M."/>
            <person name="Berlin A."/>
            <person name="Chapman S.B."/>
            <person name="Goldberg J."/>
            <person name="Griggs A."/>
            <person name="Gujja S."/>
            <person name="Hansen M."/>
            <person name="Howarth C."/>
            <person name="Imamovic A."/>
            <person name="Larimer J."/>
            <person name="McCowen C."/>
            <person name="Montmayeur A."/>
            <person name="Murphy C."/>
            <person name="Neiman D."/>
            <person name="Pearson M."/>
            <person name="Priest M."/>
            <person name="Roberts A."/>
            <person name="Saif S."/>
            <person name="Shea T."/>
            <person name="Sisk P."/>
            <person name="Sykes S."/>
            <person name="Wortman J."/>
            <person name="Nusbaum C."/>
            <person name="Birren B."/>
        </authorList>
    </citation>
    <scope>NUCLEOTIDE SEQUENCE [LARGE SCALE GENOMIC DNA]</scope>
    <source>
        <strain evidence="2 3">VS20</strain>
    </source>
</reference>
<protein>
    <submittedName>
        <fullName evidence="2">Uncharacterized protein</fullName>
    </submittedName>
</protein>
<dbReference type="GeneID" id="19943932"/>
<dbReference type="AlphaFoldDB" id="T0R0C8"/>
<dbReference type="Proteomes" id="UP000030762">
    <property type="component" value="Unassembled WGS sequence"/>
</dbReference>
<evidence type="ECO:0000313" key="3">
    <source>
        <dbReference type="Proteomes" id="UP000030762"/>
    </source>
</evidence>
<proteinExistence type="predicted"/>
<keyword evidence="3" id="KW-1185">Reference proteome</keyword>
<evidence type="ECO:0000313" key="2">
    <source>
        <dbReference type="EMBL" id="EQC39780.1"/>
    </source>
</evidence>
<gene>
    <name evidence="2" type="ORF">SDRG_03205</name>
</gene>
<dbReference type="RefSeq" id="XP_008607052.1">
    <property type="nucleotide sequence ID" value="XM_008608830.1"/>
</dbReference>
<sequence length="741" mass="80528">MQDVDAATEPYEAARNLLAGTKRYTYVSQELLAAGYVPSLPVARFRLALEPLLHQRPRRLDAAALPVGRSGVVPAQNVQKDHGASIASMRRDAHPASIEAALIVHFETYGLAPVLSHIAVGSASSTPLLTPTVPTKCSFGTLLVVLPTHHHGGQVTATYMGFSKALVTDATSATYAVVHRGASLSVTPVKIGHVVIAVFDSLTSARRATSPLSRAPPSVVHDMIGFAVHAGAALEYLCLPHHLSQDTAFLAAQFESKAFDVAAVLVYPRLGNTGASSFQILRGTMHPALGLEPNVIAHLVYRKVPVFLRNLAQEPSDTEPKNMLGGASYTCNEYDCPGIFFSADLGRQVNGFGDIGLVKRFWAKRATVVCMNHLHLFASTIQRAFELFGVDALMPALEALLSSWQVTWAHFASSVRLVASLVGVSGKAEYLPQHVATMTLDYEDSKELMQVALANAVRLESYLFDDPLHGKMPRSSICTYQDCLPPVDLAPTQVPWLDALLQATTTSDEIEPFDVDGDSVDTGDECDVQVVASHAANVLCAFHAVDALDAETLTRILVMARRAASEALALFLDAVAADAALLQPRASAFDPLRALILHRDNDPDLHRAFEHRLQQATTPFDRELALDVAFETGSDDCESFDKWLRSPTMVTRSNPSPVCATIRVFAAAHAHVLDTIDMHDTVVVTKRLPQHERRDQAAIMMLWLQRRLAEDDHARRHANTVDGNTVNDDDDEPAPKRLKSS</sequence>